<proteinExistence type="inferred from homology"/>
<keyword evidence="5" id="KW-0175">Coiled coil</keyword>
<feature type="region of interest" description="Disordered" evidence="6">
    <location>
        <begin position="460"/>
        <end position="522"/>
    </location>
</feature>
<name>A0A0B7K0Q9_BIOOC</name>
<feature type="region of interest" description="Disordered" evidence="6">
    <location>
        <begin position="85"/>
        <end position="105"/>
    </location>
</feature>
<organism evidence="8">
    <name type="scientific">Bionectria ochroleuca</name>
    <name type="common">Gliocladium roseum</name>
    <dbReference type="NCBI Taxonomy" id="29856"/>
    <lineage>
        <taxon>Eukaryota</taxon>
        <taxon>Fungi</taxon>
        <taxon>Dikarya</taxon>
        <taxon>Ascomycota</taxon>
        <taxon>Pezizomycotina</taxon>
        <taxon>Sordariomycetes</taxon>
        <taxon>Hypocreomycetidae</taxon>
        <taxon>Hypocreales</taxon>
        <taxon>Bionectriaceae</taxon>
        <taxon>Clonostachys</taxon>
    </lineage>
</organism>
<evidence type="ECO:0000256" key="2">
    <source>
        <dbReference type="ARBA" id="ARBA00022670"/>
    </source>
</evidence>
<feature type="compositionally biased region" description="Polar residues" evidence="6">
    <location>
        <begin position="657"/>
        <end position="671"/>
    </location>
</feature>
<accession>A0A0B7K0Q9</accession>
<dbReference type="EMBL" id="CDPU01000011">
    <property type="protein sequence ID" value="CEO48500.1"/>
    <property type="molecule type" value="Genomic_DNA"/>
</dbReference>
<dbReference type="PANTHER" id="PTHR12606">
    <property type="entry name" value="SENTRIN/SUMO-SPECIFIC PROTEASE"/>
    <property type="match status" value="1"/>
</dbReference>
<dbReference type="GO" id="GO:0005634">
    <property type="term" value="C:nucleus"/>
    <property type="evidence" value="ECO:0007669"/>
    <property type="project" value="TreeGrafter"/>
</dbReference>
<protein>
    <recommendedName>
        <fullName evidence="7">Ubiquitin-like protease family profile domain-containing protein</fullName>
    </recommendedName>
</protein>
<dbReference type="GO" id="GO:0006508">
    <property type="term" value="P:proteolysis"/>
    <property type="evidence" value="ECO:0007669"/>
    <property type="project" value="UniProtKB-KW"/>
</dbReference>
<feature type="domain" description="Ubiquitin-like protease family profile" evidence="7">
    <location>
        <begin position="809"/>
        <end position="981"/>
    </location>
</feature>
<dbReference type="SUPFAM" id="SSF54001">
    <property type="entry name" value="Cysteine proteinases"/>
    <property type="match status" value="1"/>
</dbReference>
<keyword evidence="2" id="KW-0645">Protease</keyword>
<sequence>MSFSQKRRELHVHLANTTSAYPKPARIANVQARLTPRRQRRFSINIQERISRDQKTRTEYLTRFGRLGVQSAAVAARGAVRRESQPSVEFVTSPPRIRQGRPNQPFLVDDIYPSEELEKLSRPSRLELKQASGPYPNRHWRLKNRPHTILDHTPHNNELAIPHVPEPIRRKRRALTNEVDLAAGTLHAIFSGKPVDLYPARFEDPVPSPEDDVPEIAMHAVVSNPAQEDVETRQERPDGNVVNKRRKLDQPKEYEGEVQWASDKQLESLEGACDRFHRVVSHFFRMDLDPKPGVRNYFNDKLRPIGTLLAGSISNPTPIMCGKILPRSHSVLYTLFLEQLFEILPRVYDKRKISELKASHGPTLHPRLDLGFSSLDLDILSHIKSVFSFQSISYVLAGLTHNYEDSNPTTLDNLTMFFIDRLLLDINAIFEGLIPPSYLDSPDYLKEMITRFPTPARAPLVQEMPGTFPNELTRSTPRPTSAPSEVPNLPEPVQKVERPATAPSEAKQPPPQPVADNAGARPQAAISRAYDTSKRARLQAWTRHHWSVLNSGNRDEAERDASRAIKSQYVTNFAPRLPMRDHQELSSILRTRLKHPSRDTPKRLKALRLPKHARFSASTLSPPPRTHTRSGIARLKEPGRTLHISKKGMRFQDVRPASSTNRGSPSPTSSPIYWRSYYQTPAVPPPSAAYKKEPFEPFAGIEQKTYRSLDALFRDSGPIALQLSDLASSALAQKREEEARIAAEAAEAAERAAAEKARIELEARLALTGGLRVPRQKFVPKLSGDWNQRVHDTLTSAPTTSLTTTVEGIDLRRHDFAKVVPETEWLNDEIVNGSLMWLDQAINSAAGIRDVKKQTRKCLTMSSFFFKQLRERGVGRTQRTLRRYGVEKRNFLDIDTILLPICERSHWTLLVVRPSKRTVSHMDSMKPVGSPLNTNLALAWIKDVLDDAFVAEEWTVVKHEAPRQTNGWDCGVHTITNAMCVALGLNPIDSYSTEDMPLQRLRIANPEKKDERFYGLRL</sequence>
<feature type="compositionally biased region" description="Polar residues" evidence="6">
    <location>
        <begin position="470"/>
        <end position="483"/>
    </location>
</feature>
<dbReference type="GO" id="GO:0016926">
    <property type="term" value="P:protein desumoylation"/>
    <property type="evidence" value="ECO:0007669"/>
    <property type="project" value="TreeGrafter"/>
</dbReference>
<gene>
    <name evidence="8" type="ORF">BN869_000004557_1</name>
</gene>
<evidence type="ECO:0000259" key="7">
    <source>
        <dbReference type="PROSITE" id="PS50600"/>
    </source>
</evidence>
<dbReference type="PANTHER" id="PTHR12606:SF141">
    <property type="entry name" value="GH15225P-RELATED"/>
    <property type="match status" value="1"/>
</dbReference>
<keyword evidence="4" id="KW-0788">Thiol protease</keyword>
<feature type="coiled-coil region" evidence="5">
    <location>
        <begin position="731"/>
        <end position="762"/>
    </location>
</feature>
<dbReference type="InterPro" id="IPR003653">
    <property type="entry name" value="Peptidase_C48_C"/>
</dbReference>
<dbReference type="Pfam" id="PF02902">
    <property type="entry name" value="Peptidase_C48"/>
    <property type="match status" value="1"/>
</dbReference>
<dbReference type="Gene3D" id="3.40.395.10">
    <property type="entry name" value="Adenoviral Proteinase, Chain A"/>
    <property type="match status" value="1"/>
</dbReference>
<evidence type="ECO:0000256" key="1">
    <source>
        <dbReference type="ARBA" id="ARBA00005234"/>
    </source>
</evidence>
<dbReference type="PROSITE" id="PS50600">
    <property type="entry name" value="ULP_PROTEASE"/>
    <property type="match status" value="1"/>
</dbReference>
<evidence type="ECO:0000256" key="6">
    <source>
        <dbReference type="SAM" id="MobiDB-lite"/>
    </source>
</evidence>
<evidence type="ECO:0000313" key="8">
    <source>
        <dbReference type="EMBL" id="CEO48500.1"/>
    </source>
</evidence>
<evidence type="ECO:0000256" key="3">
    <source>
        <dbReference type="ARBA" id="ARBA00022801"/>
    </source>
</evidence>
<keyword evidence="3" id="KW-0378">Hydrolase</keyword>
<feature type="region of interest" description="Disordered" evidence="6">
    <location>
        <begin position="616"/>
        <end position="671"/>
    </location>
</feature>
<reference evidence="8" key="1">
    <citation type="submission" date="2015-01" db="EMBL/GenBank/DDBJ databases">
        <authorList>
            <person name="Durling Mikael"/>
        </authorList>
    </citation>
    <scope>NUCLEOTIDE SEQUENCE</scope>
</reference>
<dbReference type="GO" id="GO:0016929">
    <property type="term" value="F:deSUMOylase activity"/>
    <property type="evidence" value="ECO:0007669"/>
    <property type="project" value="TreeGrafter"/>
</dbReference>
<dbReference type="AlphaFoldDB" id="A0A0B7K0Q9"/>
<evidence type="ECO:0000256" key="5">
    <source>
        <dbReference type="SAM" id="Coils"/>
    </source>
</evidence>
<dbReference type="InterPro" id="IPR038765">
    <property type="entry name" value="Papain-like_cys_pep_sf"/>
</dbReference>
<evidence type="ECO:0000256" key="4">
    <source>
        <dbReference type="ARBA" id="ARBA00022807"/>
    </source>
</evidence>
<comment type="similarity">
    <text evidence="1">Belongs to the peptidase C48 family.</text>
</comment>